<reference evidence="1 2" key="1">
    <citation type="submission" date="2019-10" db="EMBL/GenBank/DDBJ databases">
        <title>Complete genome sequence of bacteriophage vB_RLeM_RL2RES.</title>
        <authorList>
            <person name="Gunathilake D."/>
            <person name="Bhat S."/>
            <person name="Yost C.K."/>
            <person name="Hynes M.F."/>
        </authorList>
    </citation>
    <scope>NUCLEOTIDE SEQUENCE [LARGE SCALE GENOMIC DNA]</scope>
</reference>
<gene>
    <name evidence="1" type="ORF">RL2RES_122</name>
</gene>
<evidence type="ECO:0000313" key="1">
    <source>
        <dbReference type="EMBL" id="QGZ14220.1"/>
    </source>
</evidence>
<keyword evidence="2" id="KW-1185">Reference proteome</keyword>
<dbReference type="Proteomes" id="UP000433502">
    <property type="component" value="Segment"/>
</dbReference>
<dbReference type="EMBL" id="MN549361">
    <property type="protein sequence ID" value="QGZ14220.1"/>
    <property type="molecule type" value="Genomic_DNA"/>
</dbReference>
<accession>A0A6B9J1X4</accession>
<sequence length="131" mass="15177">MSLTNIEKVIIERDGHYVWWDETGDESGPVESKEKATAMVLQYVQYLNGDLKGPEEEITDSIVASLHLAKSDESLKMYQLQSHPIAKDFYEFSLFLESLPGSIEMTDLQNRFQELRRKTEMHMNYALRMIG</sequence>
<proteinExistence type="predicted"/>
<protein>
    <submittedName>
        <fullName evidence="1">Uncharacterized protein</fullName>
    </submittedName>
</protein>
<name>A0A6B9J1X4_9CAUD</name>
<evidence type="ECO:0000313" key="2">
    <source>
        <dbReference type="Proteomes" id="UP000433502"/>
    </source>
</evidence>
<organism evidence="1 2">
    <name type="scientific">Rhizobium phage RL2RES</name>
    <dbReference type="NCBI Taxonomy" id="103371"/>
    <lineage>
        <taxon>Viruses</taxon>
        <taxon>Duplodnaviria</taxon>
        <taxon>Heunggongvirae</taxon>
        <taxon>Uroviricota</taxon>
        <taxon>Caudoviricetes</taxon>
        <taxon>Pootjesviridae</taxon>
        <taxon>Innesvirus</taxon>
        <taxon>Innesvirus RL2RES</taxon>
    </lineage>
</organism>